<dbReference type="Proteomes" id="UP000178776">
    <property type="component" value="Chromosome"/>
</dbReference>
<proteinExistence type="predicted"/>
<protein>
    <submittedName>
        <fullName evidence="5">Clavaminic acid synthetase</fullName>
    </submittedName>
</protein>
<evidence type="ECO:0000313" key="6">
    <source>
        <dbReference type="Proteomes" id="UP000178776"/>
    </source>
</evidence>
<evidence type="ECO:0000256" key="2">
    <source>
        <dbReference type="ARBA" id="ARBA00023002"/>
    </source>
</evidence>
<dbReference type="GO" id="GO:0016706">
    <property type="term" value="F:2-oxoglutarate-dependent dioxygenase activity"/>
    <property type="evidence" value="ECO:0007669"/>
    <property type="project" value="UniProtKB-ARBA"/>
</dbReference>
<evidence type="ECO:0000256" key="1">
    <source>
        <dbReference type="ARBA" id="ARBA00001954"/>
    </source>
</evidence>
<dbReference type="InterPro" id="IPR003819">
    <property type="entry name" value="TauD/TfdA-like"/>
</dbReference>
<dbReference type="KEGG" id="cvc:BKX93_15695"/>
<dbReference type="InterPro" id="IPR042098">
    <property type="entry name" value="TauD-like_sf"/>
</dbReference>
<keyword evidence="3" id="KW-0045">Antibiotic biosynthesis</keyword>
<dbReference type="PANTHER" id="PTHR10696:SF56">
    <property type="entry name" value="TAUD_TFDA-LIKE DOMAIN-CONTAINING PROTEIN"/>
    <property type="match status" value="1"/>
</dbReference>
<dbReference type="Pfam" id="PF02668">
    <property type="entry name" value="TauD"/>
    <property type="match status" value="1"/>
</dbReference>
<dbReference type="AlphaFoldDB" id="A0A1D9LJ61"/>
<keyword evidence="2" id="KW-0560">Oxidoreductase</keyword>
<dbReference type="PANTHER" id="PTHR10696">
    <property type="entry name" value="GAMMA-BUTYROBETAINE HYDROXYLASE-RELATED"/>
    <property type="match status" value="1"/>
</dbReference>
<evidence type="ECO:0000256" key="3">
    <source>
        <dbReference type="ARBA" id="ARBA00023194"/>
    </source>
</evidence>
<dbReference type="InterPro" id="IPR050411">
    <property type="entry name" value="AlphaKG_dependent_hydroxylases"/>
</dbReference>
<evidence type="ECO:0000313" key="5">
    <source>
        <dbReference type="EMBL" id="AOZ51302.1"/>
    </source>
</evidence>
<feature type="domain" description="TauD/TfdA-like" evidence="4">
    <location>
        <begin position="93"/>
        <end position="292"/>
    </location>
</feature>
<gene>
    <name evidence="5" type="ORF">BKX93_15695</name>
</gene>
<sequence length="324" mass="35708">MPAIALKPITHQRPEPWTAPDALALPAPIAEELEGLLGQLVSGTSHAEHAQRAQQLRHAIHHQLESGSGAIWLHSAALAQASREAFHHAFFEFCTLLGLPVSINKNGDVIKEVKDAGHKDSKLAPARGHMTNQELAFHSDRADITVLACWEAASHGGEFKICSSAKLIEVLEKRNPDWIKWLTTPIPHDLRDEGSSGDSYCHLPILSESDDAFVLRYIRKFNDSAIRHGIALPDEVKTMLSEIDQVINHPDMSVQVSFEKGSIALVNNHTTLHSRTEFVDAPGAERCLLRCWLASEFTRPLPEAFSTIFHTIQPGVLRGGVRPA</sequence>
<dbReference type="RefSeq" id="WP_052717627.1">
    <property type="nucleotide sequence ID" value="NZ_CP017707.1"/>
</dbReference>
<dbReference type="STRING" id="1108595.BKX93_15695"/>
<dbReference type="Gene3D" id="3.60.130.10">
    <property type="entry name" value="Clavaminate synthase-like"/>
    <property type="match status" value="1"/>
</dbReference>
<comment type="cofactor">
    <cofactor evidence="1">
        <name>Fe(2+)</name>
        <dbReference type="ChEBI" id="CHEBI:29033"/>
    </cofactor>
</comment>
<reference evidence="5 6" key="1">
    <citation type="submission" date="2016-10" db="EMBL/GenBank/DDBJ databases">
        <title>Chromobacterium muskegensis sp. nov., an insecticidal bacterium isolated from Sphagnum bogs.</title>
        <authorList>
            <person name="Sparks M.E."/>
            <person name="Blackburn M.B."/>
            <person name="Gundersen-Rindal D.E."/>
            <person name="Mitchell A."/>
            <person name="Farrar R."/>
            <person name="Kuhar D."/>
        </authorList>
    </citation>
    <scope>NUCLEOTIDE SEQUENCE [LARGE SCALE GENOMIC DNA]</scope>
    <source>
        <strain evidence="5 6">21-1</strain>
    </source>
</reference>
<name>A0A1D9LJ61_9NEIS</name>
<dbReference type="SUPFAM" id="SSF51197">
    <property type="entry name" value="Clavaminate synthase-like"/>
    <property type="match status" value="1"/>
</dbReference>
<dbReference type="EMBL" id="CP017707">
    <property type="protein sequence ID" value="AOZ51302.1"/>
    <property type="molecule type" value="Genomic_DNA"/>
</dbReference>
<dbReference type="GO" id="GO:0017000">
    <property type="term" value="P:antibiotic biosynthetic process"/>
    <property type="evidence" value="ECO:0007669"/>
    <property type="project" value="UniProtKB-KW"/>
</dbReference>
<dbReference type="GeneID" id="68842652"/>
<evidence type="ECO:0000259" key="4">
    <source>
        <dbReference type="Pfam" id="PF02668"/>
    </source>
</evidence>
<organism evidence="5 6">
    <name type="scientific">Chromobacterium vaccinii</name>
    <dbReference type="NCBI Taxonomy" id="1108595"/>
    <lineage>
        <taxon>Bacteria</taxon>
        <taxon>Pseudomonadati</taxon>
        <taxon>Pseudomonadota</taxon>
        <taxon>Betaproteobacteria</taxon>
        <taxon>Neisseriales</taxon>
        <taxon>Chromobacteriaceae</taxon>
        <taxon>Chromobacterium</taxon>
    </lineage>
</organism>
<accession>A0A1D9LJ61</accession>